<name>A0A7S2PXS0_9STRA</name>
<feature type="transmembrane region" description="Helical" evidence="2">
    <location>
        <begin position="58"/>
        <end position="81"/>
    </location>
</feature>
<evidence type="ECO:0000256" key="1">
    <source>
        <dbReference type="SAM" id="MobiDB-lite"/>
    </source>
</evidence>
<dbReference type="EMBL" id="HBGZ01028619">
    <property type="protein sequence ID" value="CAD9625604.1"/>
    <property type="molecule type" value="Transcribed_RNA"/>
</dbReference>
<evidence type="ECO:0000256" key="2">
    <source>
        <dbReference type="SAM" id="Phobius"/>
    </source>
</evidence>
<dbReference type="AlphaFoldDB" id="A0A7S2PXS0"/>
<proteinExistence type="predicted"/>
<sequence length="348" mass="39913">MLRRDPHLPKKEDDAGESAPLSTSLTTAAAASHSSPMPYRRRCQFLVSDASFRHRHRFLLLFVLAAIIALYFILVPADFILSNISNNVKSDHPPILYGHVHMAKTGGTSLNGIIANKFDHVCGHKGYSYDAYNDNEKAKARNGAVVLSGGSVWSRSRVNPRIMSDIGYENCDYISNELDWSFWKQFGNGKFHGVNMELHVPCRDRIEHLMSMCNYEEHGKVGENGLPTKHKIACDAKTDEELFNSVKKCFLYLNRYDHSLLELFDVKCFSFHNQFTNYIDHMSAILSHRRFESTPYVKRETNDVRNKEEECIWYNPGVREKVDKFLLDTIPYYQFCDSCMGSENEIAT</sequence>
<keyword evidence="2" id="KW-0812">Transmembrane</keyword>
<organism evidence="3">
    <name type="scientific">Skeletonema marinoi</name>
    <dbReference type="NCBI Taxonomy" id="267567"/>
    <lineage>
        <taxon>Eukaryota</taxon>
        <taxon>Sar</taxon>
        <taxon>Stramenopiles</taxon>
        <taxon>Ochrophyta</taxon>
        <taxon>Bacillariophyta</taxon>
        <taxon>Coscinodiscophyceae</taxon>
        <taxon>Thalassiosirophycidae</taxon>
        <taxon>Thalassiosirales</taxon>
        <taxon>Skeletonemataceae</taxon>
        <taxon>Skeletonema</taxon>
        <taxon>Skeletonema marinoi-dohrnii complex</taxon>
    </lineage>
</organism>
<reference evidence="3" key="1">
    <citation type="submission" date="2021-01" db="EMBL/GenBank/DDBJ databases">
        <authorList>
            <person name="Corre E."/>
            <person name="Pelletier E."/>
            <person name="Niang G."/>
            <person name="Scheremetjew M."/>
            <person name="Finn R."/>
            <person name="Kale V."/>
            <person name="Holt S."/>
            <person name="Cochrane G."/>
            <person name="Meng A."/>
            <person name="Brown T."/>
            <person name="Cohen L."/>
        </authorList>
    </citation>
    <scope>NUCLEOTIDE SEQUENCE</scope>
    <source>
        <strain evidence="3">SM1012Den-03</strain>
    </source>
</reference>
<protein>
    <submittedName>
        <fullName evidence="3">Uncharacterized protein</fullName>
    </submittedName>
</protein>
<evidence type="ECO:0000313" key="3">
    <source>
        <dbReference type="EMBL" id="CAD9625604.1"/>
    </source>
</evidence>
<accession>A0A7S2PXS0</accession>
<feature type="compositionally biased region" description="Basic and acidic residues" evidence="1">
    <location>
        <begin position="1"/>
        <end position="13"/>
    </location>
</feature>
<keyword evidence="2" id="KW-1133">Transmembrane helix</keyword>
<keyword evidence="2" id="KW-0472">Membrane</keyword>
<feature type="region of interest" description="Disordered" evidence="1">
    <location>
        <begin position="1"/>
        <end position="23"/>
    </location>
</feature>
<gene>
    <name evidence="3" type="ORF">SMAR0320_LOCUS20356</name>
</gene>